<evidence type="ECO:0000256" key="1">
    <source>
        <dbReference type="ARBA" id="ARBA00004651"/>
    </source>
</evidence>
<keyword evidence="4 7" id="KW-0812">Transmembrane</keyword>
<keyword evidence="6 7" id="KW-0472">Membrane</keyword>
<comment type="similarity">
    <text evidence="2">Belongs to the MscS (TC 1.A.23) family.</text>
</comment>
<keyword evidence="5 7" id="KW-1133">Transmembrane helix</keyword>
<dbReference type="GO" id="GO:0005886">
    <property type="term" value="C:plasma membrane"/>
    <property type="evidence" value="ECO:0007669"/>
    <property type="project" value="UniProtKB-SubCell"/>
</dbReference>
<evidence type="ECO:0000313" key="11">
    <source>
        <dbReference type="Proteomes" id="UP001229251"/>
    </source>
</evidence>
<dbReference type="AlphaFoldDB" id="A0AAJ1Q2A0"/>
<sequence>MTSPNEIGSAANEIVKNSDLLSNKEVNHLIRYLQSESFWTHLISKGIDLVLVFVLFTLTYRFIIWLTDRYFSKASTPDRYSARKKTLHGIINSIYKFFYYFLLIYSAFSILGVPVSTLVAGVGMLSIALGIGAKDLVSDCIAGFFILLEDQYRIGDLVTINQISGTIRKFSVRTTVIKDYDGAYHYLSNGDISTVANFSKDEARIQLDFFVNGDSPFEAMNQLAHQVYEDLFLEDKRVIKRFVQPGLFTDGSNRTYYRIQLWVRDYDDLVSVQGQYRRALVEAFHQAGIVLPVNNPTDYQVQTGHAAD</sequence>
<dbReference type="InterPro" id="IPR045276">
    <property type="entry name" value="YbiO_bact"/>
</dbReference>
<protein>
    <submittedName>
        <fullName evidence="10">Mechanosensitive ion channel family protein</fullName>
    </submittedName>
</protein>
<comment type="caution">
    <text evidence="10">The sequence shown here is derived from an EMBL/GenBank/DDBJ whole genome shotgun (WGS) entry which is preliminary data.</text>
</comment>
<gene>
    <name evidence="10" type="ORF">QP433_00280</name>
</gene>
<evidence type="ECO:0000259" key="8">
    <source>
        <dbReference type="Pfam" id="PF00924"/>
    </source>
</evidence>
<dbReference type="InterPro" id="IPR010920">
    <property type="entry name" value="LSM_dom_sf"/>
</dbReference>
<comment type="subcellular location">
    <subcellularLocation>
        <location evidence="1">Cell membrane</location>
        <topology evidence="1">Multi-pass membrane protein</topology>
    </subcellularLocation>
</comment>
<dbReference type="PANTHER" id="PTHR30460">
    <property type="entry name" value="MODERATE CONDUCTANCE MECHANOSENSITIVE CHANNEL YBIO"/>
    <property type="match status" value="1"/>
</dbReference>
<dbReference type="RefSeq" id="WP_016647760.1">
    <property type="nucleotide sequence ID" value="NZ_JASOOE010000001.1"/>
</dbReference>
<evidence type="ECO:0000256" key="2">
    <source>
        <dbReference type="ARBA" id="ARBA00008017"/>
    </source>
</evidence>
<evidence type="ECO:0000313" key="10">
    <source>
        <dbReference type="EMBL" id="MDK7186413.1"/>
    </source>
</evidence>
<evidence type="ECO:0000256" key="5">
    <source>
        <dbReference type="ARBA" id="ARBA00022989"/>
    </source>
</evidence>
<organism evidence="10 11">
    <name type="scientific">Facklamia hominis</name>
    <dbReference type="NCBI Taxonomy" id="178214"/>
    <lineage>
        <taxon>Bacteria</taxon>
        <taxon>Bacillati</taxon>
        <taxon>Bacillota</taxon>
        <taxon>Bacilli</taxon>
        <taxon>Lactobacillales</taxon>
        <taxon>Aerococcaceae</taxon>
        <taxon>Facklamia</taxon>
    </lineage>
</organism>
<dbReference type="InterPro" id="IPR011014">
    <property type="entry name" value="MscS_channel_TM-2"/>
</dbReference>
<dbReference type="Pfam" id="PF00924">
    <property type="entry name" value="MS_channel_2nd"/>
    <property type="match status" value="1"/>
</dbReference>
<dbReference type="GO" id="GO:0008381">
    <property type="term" value="F:mechanosensitive monoatomic ion channel activity"/>
    <property type="evidence" value="ECO:0007669"/>
    <property type="project" value="InterPro"/>
</dbReference>
<dbReference type="InterPro" id="IPR006685">
    <property type="entry name" value="MscS_channel_2nd"/>
</dbReference>
<accession>A0AAJ1Q2A0</accession>
<dbReference type="Pfam" id="PF21088">
    <property type="entry name" value="MS_channel_1st"/>
    <property type="match status" value="1"/>
</dbReference>
<evidence type="ECO:0000256" key="6">
    <source>
        <dbReference type="ARBA" id="ARBA00023136"/>
    </source>
</evidence>
<feature type="transmembrane region" description="Helical" evidence="7">
    <location>
        <begin position="46"/>
        <end position="66"/>
    </location>
</feature>
<evidence type="ECO:0000256" key="3">
    <source>
        <dbReference type="ARBA" id="ARBA00022475"/>
    </source>
</evidence>
<dbReference type="Gene3D" id="2.30.30.60">
    <property type="match status" value="1"/>
</dbReference>
<dbReference type="EMBL" id="JASOOE010000001">
    <property type="protein sequence ID" value="MDK7186413.1"/>
    <property type="molecule type" value="Genomic_DNA"/>
</dbReference>
<dbReference type="SUPFAM" id="SSF50182">
    <property type="entry name" value="Sm-like ribonucleoproteins"/>
    <property type="match status" value="1"/>
</dbReference>
<dbReference type="InterPro" id="IPR011066">
    <property type="entry name" value="MscS_channel_C_sf"/>
</dbReference>
<dbReference type="InterPro" id="IPR023408">
    <property type="entry name" value="MscS_beta-dom_sf"/>
</dbReference>
<proteinExistence type="inferred from homology"/>
<evidence type="ECO:0000256" key="7">
    <source>
        <dbReference type="SAM" id="Phobius"/>
    </source>
</evidence>
<evidence type="ECO:0000256" key="4">
    <source>
        <dbReference type="ARBA" id="ARBA00022692"/>
    </source>
</evidence>
<dbReference type="PANTHER" id="PTHR30460:SF0">
    <property type="entry name" value="MODERATE CONDUCTANCE MECHANOSENSITIVE CHANNEL YBIO"/>
    <property type="match status" value="1"/>
</dbReference>
<evidence type="ECO:0000259" key="9">
    <source>
        <dbReference type="Pfam" id="PF21088"/>
    </source>
</evidence>
<dbReference type="Gene3D" id="1.10.287.1260">
    <property type="match status" value="1"/>
</dbReference>
<feature type="domain" description="Mechanosensitive ion channel transmembrane helices 2/3" evidence="9">
    <location>
        <begin position="96"/>
        <end position="134"/>
    </location>
</feature>
<feature type="domain" description="Mechanosensitive ion channel MscS" evidence="8">
    <location>
        <begin position="135"/>
        <end position="200"/>
    </location>
</feature>
<reference evidence="10" key="1">
    <citation type="submission" date="2023-05" db="EMBL/GenBank/DDBJ databases">
        <title>Cataloging the Phylogenetic Diversity of Human Bladder Bacteria.</title>
        <authorList>
            <person name="Du J."/>
        </authorList>
    </citation>
    <scope>NUCLEOTIDE SEQUENCE</scope>
    <source>
        <strain evidence="10">UMB1231</strain>
    </source>
</reference>
<dbReference type="SUPFAM" id="SSF82861">
    <property type="entry name" value="Mechanosensitive channel protein MscS (YggB), transmembrane region"/>
    <property type="match status" value="1"/>
</dbReference>
<dbReference type="InterPro" id="IPR049142">
    <property type="entry name" value="MS_channel_1st"/>
</dbReference>
<name>A0AAJ1Q2A0_9LACT</name>
<dbReference type="Proteomes" id="UP001229251">
    <property type="component" value="Unassembled WGS sequence"/>
</dbReference>
<dbReference type="SUPFAM" id="SSF82689">
    <property type="entry name" value="Mechanosensitive channel protein MscS (YggB), C-terminal domain"/>
    <property type="match status" value="1"/>
</dbReference>
<keyword evidence="3" id="KW-1003">Cell membrane</keyword>